<keyword evidence="2" id="KW-0472">Membrane</keyword>
<feature type="domain" description="GGDEF" evidence="5">
    <location>
        <begin position="459"/>
        <end position="596"/>
    </location>
</feature>
<evidence type="ECO:0008006" key="8">
    <source>
        <dbReference type="Google" id="ProtNLM"/>
    </source>
</evidence>
<dbReference type="Pfam" id="PF00563">
    <property type="entry name" value="EAL"/>
    <property type="match status" value="1"/>
</dbReference>
<dbReference type="SUPFAM" id="SSF141868">
    <property type="entry name" value="EAL domain-like"/>
    <property type="match status" value="1"/>
</dbReference>
<dbReference type="SUPFAM" id="SSF55073">
    <property type="entry name" value="Nucleotide cyclase"/>
    <property type="match status" value="1"/>
</dbReference>
<dbReference type="EMBL" id="BAAAZO010000001">
    <property type="protein sequence ID" value="GAA3595618.1"/>
    <property type="molecule type" value="Genomic_DNA"/>
</dbReference>
<dbReference type="Gene3D" id="3.20.20.450">
    <property type="entry name" value="EAL domain"/>
    <property type="match status" value="1"/>
</dbReference>
<keyword evidence="2" id="KW-1133">Transmembrane helix</keyword>
<dbReference type="CDD" id="cd01948">
    <property type="entry name" value="EAL"/>
    <property type="match status" value="1"/>
</dbReference>
<feature type="transmembrane region" description="Helical" evidence="2">
    <location>
        <begin position="91"/>
        <end position="110"/>
    </location>
</feature>
<name>A0ABP6Z486_9ACTN</name>
<dbReference type="PROSITE" id="PS50883">
    <property type="entry name" value="EAL"/>
    <property type="match status" value="1"/>
</dbReference>
<dbReference type="InterPro" id="IPR029787">
    <property type="entry name" value="Nucleotide_cyclase"/>
</dbReference>
<evidence type="ECO:0000259" key="4">
    <source>
        <dbReference type="PROSITE" id="PS50883"/>
    </source>
</evidence>
<feature type="transmembrane region" description="Helical" evidence="2">
    <location>
        <begin position="169"/>
        <end position="185"/>
    </location>
</feature>
<dbReference type="PROSITE" id="PS50887">
    <property type="entry name" value="GGDEF"/>
    <property type="match status" value="1"/>
</dbReference>
<feature type="transmembrane region" description="Helical" evidence="2">
    <location>
        <begin position="122"/>
        <end position="140"/>
    </location>
</feature>
<dbReference type="SMART" id="SM00052">
    <property type="entry name" value="EAL"/>
    <property type="match status" value="1"/>
</dbReference>
<comment type="caution">
    <text evidence="6">The sequence shown here is derived from an EMBL/GenBank/DDBJ whole genome shotgun (WGS) entry which is preliminary data.</text>
</comment>
<protein>
    <recommendedName>
        <fullName evidence="8">Diguanylate cyclase/phosphodiesterase</fullName>
    </recommendedName>
</protein>
<dbReference type="InterPro" id="IPR001633">
    <property type="entry name" value="EAL_dom"/>
</dbReference>
<feature type="transmembrane region" description="Helical" evidence="2">
    <location>
        <begin position="205"/>
        <end position="225"/>
    </location>
</feature>
<dbReference type="PANTHER" id="PTHR44757">
    <property type="entry name" value="DIGUANYLATE CYCLASE DGCP"/>
    <property type="match status" value="1"/>
</dbReference>
<proteinExistence type="predicted"/>
<dbReference type="SUPFAM" id="SSF55785">
    <property type="entry name" value="PYP-like sensor domain (PAS domain)"/>
    <property type="match status" value="1"/>
</dbReference>
<keyword evidence="7" id="KW-1185">Reference proteome</keyword>
<dbReference type="PANTHER" id="PTHR44757:SF2">
    <property type="entry name" value="BIOFILM ARCHITECTURE MAINTENANCE PROTEIN MBAA"/>
    <property type="match status" value="1"/>
</dbReference>
<feature type="transmembrane region" description="Helical" evidence="2">
    <location>
        <begin position="26"/>
        <end position="48"/>
    </location>
</feature>
<dbReference type="CDD" id="cd00130">
    <property type="entry name" value="PAS"/>
    <property type="match status" value="1"/>
</dbReference>
<accession>A0ABP6Z486</accession>
<dbReference type="InterPro" id="IPR000014">
    <property type="entry name" value="PAS"/>
</dbReference>
<evidence type="ECO:0000313" key="7">
    <source>
        <dbReference type="Proteomes" id="UP001501074"/>
    </source>
</evidence>
<dbReference type="SMART" id="SM00091">
    <property type="entry name" value="PAS"/>
    <property type="match status" value="1"/>
</dbReference>
<gene>
    <name evidence="6" type="ORF">GCM10022223_08480</name>
</gene>
<dbReference type="SMART" id="SM00267">
    <property type="entry name" value="GGDEF"/>
    <property type="match status" value="1"/>
</dbReference>
<dbReference type="InterPro" id="IPR013656">
    <property type="entry name" value="PAS_4"/>
</dbReference>
<dbReference type="NCBIfam" id="TIGR00254">
    <property type="entry name" value="GGDEF"/>
    <property type="match status" value="1"/>
</dbReference>
<evidence type="ECO:0000259" key="3">
    <source>
        <dbReference type="PROSITE" id="PS50112"/>
    </source>
</evidence>
<dbReference type="Pfam" id="PF00990">
    <property type="entry name" value="GGDEF"/>
    <property type="match status" value="1"/>
</dbReference>
<keyword evidence="2" id="KW-0812">Transmembrane</keyword>
<feature type="domain" description="PAS" evidence="3">
    <location>
        <begin position="311"/>
        <end position="381"/>
    </location>
</feature>
<dbReference type="CDD" id="cd01949">
    <property type="entry name" value="GGDEF"/>
    <property type="match status" value="1"/>
</dbReference>
<evidence type="ECO:0000256" key="2">
    <source>
        <dbReference type="SAM" id="Phobius"/>
    </source>
</evidence>
<dbReference type="InterPro" id="IPR052155">
    <property type="entry name" value="Biofilm_reg_signaling"/>
</dbReference>
<dbReference type="InterPro" id="IPR000160">
    <property type="entry name" value="GGDEF_dom"/>
</dbReference>
<feature type="region of interest" description="Disordered" evidence="1">
    <location>
        <begin position="860"/>
        <end position="901"/>
    </location>
</feature>
<feature type="domain" description="EAL" evidence="4">
    <location>
        <begin position="605"/>
        <end position="862"/>
    </location>
</feature>
<organism evidence="6 7">
    <name type="scientific">Kineosporia mesophila</name>
    <dbReference type="NCBI Taxonomy" id="566012"/>
    <lineage>
        <taxon>Bacteria</taxon>
        <taxon>Bacillati</taxon>
        <taxon>Actinomycetota</taxon>
        <taxon>Actinomycetes</taxon>
        <taxon>Kineosporiales</taxon>
        <taxon>Kineosporiaceae</taxon>
        <taxon>Kineosporia</taxon>
    </lineage>
</organism>
<evidence type="ECO:0000313" key="6">
    <source>
        <dbReference type="EMBL" id="GAA3595618.1"/>
    </source>
</evidence>
<feature type="transmembrane region" description="Helical" evidence="2">
    <location>
        <begin position="60"/>
        <end position="79"/>
    </location>
</feature>
<dbReference type="InterPro" id="IPR043128">
    <property type="entry name" value="Rev_trsase/Diguanyl_cyclase"/>
</dbReference>
<feature type="transmembrane region" description="Helical" evidence="2">
    <location>
        <begin position="278"/>
        <end position="299"/>
    </location>
</feature>
<dbReference type="Gene3D" id="3.30.450.20">
    <property type="entry name" value="PAS domain"/>
    <property type="match status" value="1"/>
</dbReference>
<dbReference type="InterPro" id="IPR035919">
    <property type="entry name" value="EAL_sf"/>
</dbReference>
<dbReference type="Proteomes" id="UP001501074">
    <property type="component" value="Unassembled WGS sequence"/>
</dbReference>
<dbReference type="Gene3D" id="3.30.70.270">
    <property type="match status" value="1"/>
</dbReference>
<evidence type="ECO:0000256" key="1">
    <source>
        <dbReference type="SAM" id="MobiDB-lite"/>
    </source>
</evidence>
<dbReference type="Pfam" id="PF08448">
    <property type="entry name" value="PAS_4"/>
    <property type="match status" value="1"/>
</dbReference>
<dbReference type="InterPro" id="IPR035965">
    <property type="entry name" value="PAS-like_dom_sf"/>
</dbReference>
<evidence type="ECO:0000259" key="5">
    <source>
        <dbReference type="PROSITE" id="PS50887"/>
    </source>
</evidence>
<reference evidence="7" key="1">
    <citation type="journal article" date="2019" name="Int. J. Syst. Evol. Microbiol.">
        <title>The Global Catalogue of Microorganisms (GCM) 10K type strain sequencing project: providing services to taxonomists for standard genome sequencing and annotation.</title>
        <authorList>
            <consortium name="The Broad Institute Genomics Platform"/>
            <consortium name="The Broad Institute Genome Sequencing Center for Infectious Disease"/>
            <person name="Wu L."/>
            <person name="Ma J."/>
        </authorList>
    </citation>
    <scope>NUCLEOTIDE SEQUENCE [LARGE SCALE GENOMIC DNA]</scope>
    <source>
        <strain evidence="7">JCM 16902</strain>
    </source>
</reference>
<sequence>MAAAAVVAGAAWTYAFVRTLRRRPGLLTPTIAIGGLCWALASGAARLLDPSDSLAAGQTTDFLMVIAAGGLLTATAGTADRIVPVRRPGIGVAEAAVLAFSTATLVWLAVDAPLWLPSSTAFALLPAVLDLMALLAILRLPTRTSSRTSRAGLIGYVGPEGNRTPGRSWGLLVTALTGVLAADLLRGTRITGAGIPQWPHVSDAGLVPVVLTSCGLLVLYSVRLARFRGPATPARHEKSADDVHFLPRRRGRVVPYSVALAATSGVVIQAATSGTGPIPLFGLGCLGVAFAVWQTFLLLEQDDLLRGQVEARRQLGALVENTSDLLLRLDTHGRIVAVNAAATRLLHRPPASIAHRPFEELARTEDQRRVREAVLEVTRGHRDSAQIEVRLAAPATGTAQLRLRAVDGGAVANLNDVTDSVELRQRLERLARFDQMTGLANRSHLLDEVSTWLDASDEGEIAVLYADLDGFKAVNDRFGHAAGDRVLVDVAARLDAVAGGVDARRRIISRVGGDEFILALEGLGPDTAATAAQRLVEAVAPPFRVVGRTVQLGLSVGVAHCDGRHDVSASTLVHRADLAMYAAKSDGRARYELWQPELDARVRRRVDLALGLREALERGRLAVAYQPIVRLSDGRVQGVEALLRLPTGVEHSLAGLVSPAELVEVAEDTGAITELGEWVLRQAVTQAAGWARRGYGISVSVNMSVAQLVSPAFVELVTGMLEATGLPPSQLVLEITESQLVEHSGPAPQALQALRDAGIRLAIDDFGTGYSSLSYLRRMPVSTVKIDRSLLAGLGTDPRAAALLGAVVAMARGLDLAVVAEGMEDLATARALRDLGVQAGQGFALSKALPASELRRLLQSGPIDLEDPPAPENGPRSGTMDLPVSAAPVPLPEGRADRLSQ</sequence>
<dbReference type="PROSITE" id="PS50112">
    <property type="entry name" value="PAS"/>
    <property type="match status" value="1"/>
</dbReference>